<dbReference type="SMART" id="SM00365">
    <property type="entry name" value="LRR_SD22"/>
    <property type="match status" value="5"/>
</dbReference>
<keyword evidence="4" id="KW-0732">Signal</keyword>
<keyword evidence="1" id="KW-0433">Leucine-rich repeat</keyword>
<dbReference type="EMBL" id="HBUE01243736">
    <property type="protein sequence ID" value="CAG6550758.1"/>
    <property type="molecule type" value="Transcribed_RNA"/>
</dbReference>
<evidence type="ECO:0000256" key="4">
    <source>
        <dbReference type="SAM" id="SignalP"/>
    </source>
</evidence>
<dbReference type="InterPro" id="IPR003591">
    <property type="entry name" value="Leu-rich_rpt_typical-subtyp"/>
</dbReference>
<dbReference type="InterPro" id="IPR001611">
    <property type="entry name" value="Leu-rich_rpt"/>
</dbReference>
<dbReference type="SMART" id="SM00369">
    <property type="entry name" value="LRR_TYP"/>
    <property type="match status" value="9"/>
</dbReference>
<dbReference type="InterPro" id="IPR032675">
    <property type="entry name" value="LRR_dom_sf"/>
</dbReference>
<dbReference type="AlphaFoldDB" id="A0A8D8PHI3"/>
<dbReference type="EMBL" id="HBUE01350837">
    <property type="protein sequence ID" value="CAG6603054.1"/>
    <property type="molecule type" value="Transcribed_RNA"/>
</dbReference>
<organism evidence="5">
    <name type="scientific">Culex pipiens</name>
    <name type="common">House mosquito</name>
    <dbReference type="NCBI Taxonomy" id="7175"/>
    <lineage>
        <taxon>Eukaryota</taxon>
        <taxon>Metazoa</taxon>
        <taxon>Ecdysozoa</taxon>
        <taxon>Arthropoda</taxon>
        <taxon>Hexapoda</taxon>
        <taxon>Insecta</taxon>
        <taxon>Pterygota</taxon>
        <taxon>Neoptera</taxon>
        <taxon>Endopterygota</taxon>
        <taxon>Diptera</taxon>
        <taxon>Nematocera</taxon>
        <taxon>Culicoidea</taxon>
        <taxon>Culicidae</taxon>
        <taxon>Culicinae</taxon>
        <taxon>Culicini</taxon>
        <taxon>Culex</taxon>
        <taxon>Culex</taxon>
    </lineage>
</organism>
<evidence type="ECO:0000256" key="3">
    <source>
        <dbReference type="SAM" id="MobiDB-lite"/>
    </source>
</evidence>
<evidence type="ECO:0000256" key="1">
    <source>
        <dbReference type="ARBA" id="ARBA00022614"/>
    </source>
</evidence>
<dbReference type="Gene3D" id="3.80.10.10">
    <property type="entry name" value="Ribonuclease Inhibitor"/>
    <property type="match status" value="4"/>
</dbReference>
<dbReference type="SUPFAM" id="SSF52058">
    <property type="entry name" value="L domain-like"/>
    <property type="match status" value="2"/>
</dbReference>
<accession>A0A8D8PHI3</accession>
<feature type="compositionally biased region" description="Acidic residues" evidence="3">
    <location>
        <begin position="721"/>
        <end position="730"/>
    </location>
</feature>
<feature type="signal peptide" evidence="4">
    <location>
        <begin position="1"/>
        <end position="16"/>
    </location>
</feature>
<feature type="region of interest" description="Disordered" evidence="3">
    <location>
        <begin position="693"/>
        <end position="730"/>
    </location>
</feature>
<dbReference type="EMBL" id="HBUE01131156">
    <property type="protein sequence ID" value="CAG6496485.1"/>
    <property type="molecule type" value="Transcribed_RNA"/>
</dbReference>
<keyword evidence="5" id="KW-0675">Receptor</keyword>
<name>A0A8D8PHI3_CULPI</name>
<dbReference type="PROSITE" id="PS51450">
    <property type="entry name" value="LRR"/>
    <property type="match status" value="3"/>
</dbReference>
<evidence type="ECO:0000256" key="2">
    <source>
        <dbReference type="ARBA" id="ARBA00022737"/>
    </source>
</evidence>
<sequence>MATLLYTIIGMTASASLNCAVRREISPCTCSPHGFFANTIEVKCEQMESFHQVVDALQDRFTPDYNIWLTISHSQLLDLASQSFYEMNMNIKTLKMNYDNLSQLPVDTFQNLPRLEYFSASENRLEEIPADMFQHMPNVGTLDFAKGNLRFINGNTFKSLQNLRHLIVASNLLQRIDADTMPRTLISLHYGHNNLTTLNGTLRHLDELKLLFANDNHLTSLDDELPLASPNLMTIFAQNNAIDHLPIEIKYLKNLDSLFLHGNRLKSFDGLLARSSQLTKLVAFDNEINHLRRDEFIEAERLEDLQLAENKLTNLNGSLQNMKGLIIANFSYNLLNEFSLQEVTGLRKLRILDLSHNKIEKLTGRMENLVDSGSIIYELRLQHNLLKSLDGTLMGLNNLKILNVAHNMLETITPDDLIGMENLEHLDLSFNKLNTLEELSKTFLPSLQSVNASYNLLTTMDKDFHGLPVLCTADLSNNMIRVLSVDLVSQTRCSNHGVPNKLEIFLQENPVLCDESLPELVSQMESFHTRLIGIAHCIVPQQIPIDSPIFMQPPIPLLKPLLQPQIPMVPAPVMIQQPSIVQILVPAPMMVQPPAFADAAAGMLQPIPSVQGIQDLQQPPVASPPQIAHIPQQQPYDELKYDAQPEPAAESETLAPPPEENDIAKIITPTTTTMKTILEFKNIIHDTYSAIPPEVLPMPLDKAQGLATEPEEPPETQQDQSVDDNDEVEH</sequence>
<evidence type="ECO:0000313" key="5">
    <source>
        <dbReference type="EMBL" id="CAG6603052.1"/>
    </source>
</evidence>
<proteinExistence type="predicted"/>
<dbReference type="Pfam" id="PF13855">
    <property type="entry name" value="LRR_8"/>
    <property type="match status" value="2"/>
</dbReference>
<dbReference type="PANTHER" id="PTHR24366:SF96">
    <property type="entry name" value="LEUCINE RICH REPEAT CONTAINING 53"/>
    <property type="match status" value="1"/>
</dbReference>
<dbReference type="PRINTS" id="PR00019">
    <property type="entry name" value="LEURICHRPT"/>
</dbReference>
<keyword evidence="2" id="KW-0677">Repeat</keyword>
<dbReference type="EMBL" id="HBUE01243739">
    <property type="protein sequence ID" value="CAG6550760.1"/>
    <property type="molecule type" value="Transcribed_RNA"/>
</dbReference>
<feature type="chain" id="PRO_5036428485" evidence="4">
    <location>
        <begin position="17"/>
        <end position="730"/>
    </location>
</feature>
<protein>
    <submittedName>
        <fullName evidence="5">Leucine-rich repeat-containing G-protein coupled receptor 6</fullName>
    </submittedName>
</protein>
<dbReference type="EMBL" id="HBUE01350834">
    <property type="protein sequence ID" value="CAG6603052.1"/>
    <property type="molecule type" value="Transcribed_RNA"/>
</dbReference>
<dbReference type="PANTHER" id="PTHR24366">
    <property type="entry name" value="IG(IMMUNOGLOBULIN) AND LRR(LEUCINE RICH REPEAT) DOMAINS"/>
    <property type="match status" value="1"/>
</dbReference>
<reference evidence="5" key="1">
    <citation type="submission" date="2021-05" db="EMBL/GenBank/DDBJ databases">
        <authorList>
            <person name="Alioto T."/>
            <person name="Alioto T."/>
            <person name="Gomez Garrido J."/>
        </authorList>
    </citation>
    <scope>NUCLEOTIDE SEQUENCE</scope>
</reference>
<dbReference type="EMBL" id="HBUE01131155">
    <property type="protein sequence ID" value="CAG6496484.1"/>
    <property type="molecule type" value="Transcribed_RNA"/>
</dbReference>
<feature type="region of interest" description="Disordered" evidence="3">
    <location>
        <begin position="643"/>
        <end position="668"/>
    </location>
</feature>